<evidence type="ECO:0000259" key="1">
    <source>
        <dbReference type="SMART" id="SM00635"/>
    </source>
</evidence>
<dbReference type="SUPFAM" id="SSF49373">
    <property type="entry name" value="Invasin/intimin cell-adhesion fragments"/>
    <property type="match status" value="3"/>
</dbReference>
<feature type="domain" description="BIG2" evidence="1">
    <location>
        <begin position="563"/>
        <end position="641"/>
    </location>
</feature>
<dbReference type="InterPro" id="IPR008964">
    <property type="entry name" value="Invasin/intimin_cell_adhesion"/>
</dbReference>
<reference evidence="2 3" key="1">
    <citation type="submission" date="2018-08" db="EMBL/GenBank/DDBJ databases">
        <title>Chitinophagaceae sp. K23C18032701, a novel bacterium isolated from forest soil.</title>
        <authorList>
            <person name="Wang C."/>
        </authorList>
    </citation>
    <scope>NUCLEOTIDE SEQUENCE [LARGE SCALE GENOMIC DNA]</scope>
    <source>
        <strain evidence="2 3">K23C18032701</strain>
    </source>
</reference>
<dbReference type="Proteomes" id="UP000261284">
    <property type="component" value="Unassembled WGS sequence"/>
</dbReference>
<proteinExistence type="predicted"/>
<dbReference type="Gene3D" id="3.30.160.710">
    <property type="match status" value="5"/>
</dbReference>
<gene>
    <name evidence="2" type="ORF">DXN05_00760</name>
</gene>
<dbReference type="Pfam" id="PF18676">
    <property type="entry name" value="MBG_2"/>
    <property type="match status" value="6"/>
</dbReference>
<dbReference type="InterPro" id="IPR026444">
    <property type="entry name" value="Secre_tail"/>
</dbReference>
<dbReference type="NCBIfam" id="TIGR04183">
    <property type="entry name" value="Por_Secre_tail"/>
    <property type="match status" value="1"/>
</dbReference>
<feature type="domain" description="BIG2" evidence="1">
    <location>
        <begin position="389"/>
        <end position="464"/>
    </location>
</feature>
<sequence length="1476" mass="152327">MLPVMLAAQSLTEIYLPQYAVTSNSSLVAVNTPFVFRLKLSGLQPGTTYFYFNSGVTLTAVATNNGIGSTINVNAPGFQYFSNTPNFNTPGSYATLTTDVNGEYTGWFVLDIGGRYNSQFADGAQFRIRVLLNDGNGGTTIKTRLTTTSAVTSLFAGDDVAHCTGVRSTAVTGATPKNFVLLWDKATPGAGDRPIAGSYIEDAGIPATESNIVNDYPAFYQQYVIGKNGTWGTFIPNNLSTGIVKIAEYSFSGGTEVSSKASADGSWPGTDGGIANTANASGADVTELVIDGSGGGVKKQDQTISFDPLPTGKKIGDADFSLSAQASSGLPVGFTSSDANVAEITTDAGSNLVVHITGRGTTTITASQPGDAKFNAAPAQTQTLAVDGTPQTLSFSLASPVNQDDADILLNATSTATGVPVTYTSSNTAIATIVTSNGKQYLHLTGNGTVSVTAAQNGTSVYNPATPVTVTIVVTPGKLVQALAVNFTSPKITGDADFPVSASSDAGLTNFAYNSSNPAVASVDAQGNVHIFSAGTTDITVTEPGDATYKAATITKTLVVNKAANNITFANFGTTKTYGNASEALDVTATAADLVTVSSSNTSVASVSKNALNQWELSITGAGTAVITASANATANYEAATPVSYTLTVSKAPLQVIADDKSKLPGADLPAFTWHANGWVYNDNEVLLNGLVQLNCSADKNSPAGNYAITIQQNLTLANYTISYKNGNLSVSDIAFNPINPRVYGDAPFNPGATAASGLAPVYSSNNPAVAVIDGNGNVAIKGAGSATITASFDPGNGNPAATASQVLTVNKKQVDVTVDNASRVYGTANPAAYTMHYSGLVNGETETVFTAPAVAAVNANIASPSGVYAISLSGAAAANYSFSYTNGTLTVTRAALIVTADNKSKTYGPALLPVPTYSITGWVLNDGPASVSFFVQASHTVPVTTGAGAYNIDVTGVAATANYNISYVPGTLTIGKAALTIAANNQTRNRGEDNPRFTVNYSGFVNGDDASKLAVPVAVATTAQKDSPAGTYDIIPSTAASDNYNIAFVNGTLTVNNAQIITWNPFSAMTYGDAPFDPAAVSDAGGSPVYTTDNPAVAIIENGKVRITGAGTASITAVFAATGAYPVTMVSQRLTVLRKPLTITVPNYTKKQGQLNPAFALTYKGFVNNDDNTAFTTQPTVSTAAGTNSPAGYYPITVSGAVSPSYSFTYVPGTLTVLPPLKDNIIDFPGLPVLTYGTPDYTLIAGASSGLPLVFTSSDTSVAVIDNNRVHIKKLGTVSITASQSGDNVYLPAQDVVKPLVIVKGILTITADSIYKQQGDNNPTLVIRYQGFAPGEDSSILPVLPAATTTAVKESQAGTYTIVVNGPAATENYAIRYGNGVLTVLPPAGLKEDYLSAWCNSAGNLRVNVNLQQAGKLHLQLFDISGKRLNDLEIAGIAGANTYNIPVQRYAAGMYMVRVITANGNTLKSKVFIVH</sequence>
<dbReference type="SMART" id="SM00635">
    <property type="entry name" value="BID_2"/>
    <property type="match status" value="4"/>
</dbReference>
<dbReference type="InterPro" id="IPR041286">
    <property type="entry name" value="MBG_2"/>
</dbReference>
<dbReference type="Gene3D" id="2.60.40.1080">
    <property type="match status" value="2"/>
</dbReference>
<keyword evidence="3" id="KW-1185">Reference proteome</keyword>
<feature type="domain" description="BIG2" evidence="1">
    <location>
        <begin position="479"/>
        <end position="551"/>
    </location>
</feature>
<evidence type="ECO:0000313" key="3">
    <source>
        <dbReference type="Proteomes" id="UP000261284"/>
    </source>
</evidence>
<comment type="caution">
    <text evidence="2">The sequence shown here is derived from an EMBL/GenBank/DDBJ whole genome shotgun (WGS) entry which is preliminary data.</text>
</comment>
<name>A0A3E1NNQ6_9BACT</name>
<dbReference type="EMBL" id="QTJU01000001">
    <property type="protein sequence ID" value="RFM29550.1"/>
    <property type="molecule type" value="Genomic_DNA"/>
</dbReference>
<organism evidence="2 3">
    <name type="scientific">Deminuibacter soli</name>
    <dbReference type="NCBI Taxonomy" id="2291815"/>
    <lineage>
        <taxon>Bacteria</taxon>
        <taxon>Pseudomonadati</taxon>
        <taxon>Bacteroidota</taxon>
        <taxon>Chitinophagia</taxon>
        <taxon>Chitinophagales</taxon>
        <taxon>Chitinophagaceae</taxon>
        <taxon>Deminuibacter</taxon>
    </lineage>
</organism>
<accession>A0A3E1NNQ6</accession>
<protein>
    <submittedName>
        <fullName evidence="2">T9SS C-terminal target domain-containing protein</fullName>
    </submittedName>
</protein>
<feature type="domain" description="BIG2" evidence="1">
    <location>
        <begin position="730"/>
        <end position="803"/>
    </location>
</feature>
<dbReference type="InterPro" id="IPR003343">
    <property type="entry name" value="Big_2"/>
</dbReference>
<dbReference type="Pfam" id="PF02368">
    <property type="entry name" value="Big_2"/>
    <property type="match status" value="1"/>
</dbReference>
<evidence type="ECO:0000313" key="2">
    <source>
        <dbReference type="EMBL" id="RFM29550.1"/>
    </source>
</evidence>